<proteinExistence type="predicted"/>
<protein>
    <submittedName>
        <fullName evidence="1">Pentatricopeptide repeat-containing protein</fullName>
    </submittedName>
</protein>
<evidence type="ECO:0000313" key="1">
    <source>
        <dbReference type="EMBL" id="KAI7984279.1"/>
    </source>
</evidence>
<comment type="caution">
    <text evidence="1">The sequence shown here is derived from an EMBL/GenBank/DDBJ whole genome shotgun (WGS) entry which is preliminary data.</text>
</comment>
<keyword evidence="2" id="KW-1185">Reference proteome</keyword>
<dbReference type="Proteomes" id="UP001060215">
    <property type="component" value="Chromosome 11"/>
</dbReference>
<dbReference type="EMBL" id="CM045768">
    <property type="protein sequence ID" value="KAI7984279.1"/>
    <property type="molecule type" value="Genomic_DNA"/>
</dbReference>
<evidence type="ECO:0000313" key="2">
    <source>
        <dbReference type="Proteomes" id="UP001060215"/>
    </source>
</evidence>
<accession>A0ACC0F6J8</accession>
<name>A0ACC0F6J8_9ERIC</name>
<gene>
    <name evidence="1" type="ORF">LOK49_LG15G00540</name>
</gene>
<reference evidence="1 2" key="1">
    <citation type="journal article" date="2022" name="Plant J.">
        <title>Chromosome-level genome of Camellia lanceoleosa provides a valuable resource for understanding genome evolution and self-incompatibility.</title>
        <authorList>
            <person name="Gong W."/>
            <person name="Xiao S."/>
            <person name="Wang L."/>
            <person name="Liao Z."/>
            <person name="Chang Y."/>
            <person name="Mo W."/>
            <person name="Hu G."/>
            <person name="Li W."/>
            <person name="Zhao G."/>
            <person name="Zhu H."/>
            <person name="Hu X."/>
            <person name="Ji K."/>
            <person name="Xiang X."/>
            <person name="Song Q."/>
            <person name="Yuan D."/>
            <person name="Jin S."/>
            <person name="Zhang L."/>
        </authorList>
    </citation>
    <scope>NUCLEOTIDE SEQUENCE [LARGE SCALE GENOMIC DNA]</scope>
    <source>
        <strain evidence="1">SQ_2022a</strain>
    </source>
</reference>
<organism evidence="1 2">
    <name type="scientific">Camellia lanceoleosa</name>
    <dbReference type="NCBI Taxonomy" id="1840588"/>
    <lineage>
        <taxon>Eukaryota</taxon>
        <taxon>Viridiplantae</taxon>
        <taxon>Streptophyta</taxon>
        <taxon>Embryophyta</taxon>
        <taxon>Tracheophyta</taxon>
        <taxon>Spermatophyta</taxon>
        <taxon>Magnoliopsida</taxon>
        <taxon>eudicotyledons</taxon>
        <taxon>Gunneridae</taxon>
        <taxon>Pentapetalae</taxon>
        <taxon>asterids</taxon>
        <taxon>Ericales</taxon>
        <taxon>Theaceae</taxon>
        <taxon>Camellia</taxon>
    </lineage>
</organism>
<sequence>MAMSIQHFLFNPPLTLLGHSTLKKTQKNPPLQICRVSQKSAKARSLKEICRQGSLKEVFLSLSSSFTSQNPPQFCLDEAYSLVLELCASKKCLSQGQQIHTHIIKSNALDDSVFLNTKLVFMYGKCGSLLNAEKVFDRMCERNVFTWNAMIGAFVANGEPFGALELYKLMRVSGVPLDACTFPSVLKACRELNNLCLGTEIHGLAIRLGFVCNVFVVNSLVGMYVKCDALNMSMMLFDRMNEREDVVSWNSIISAYSANGQSMEALRLFREMLKAGLSPSTYSFVAALQACDDTSLGKLGMEIHATILKSNHHLDVYVANALLVMYTRCGKVGEALRIFDDMDERDNISWNSMLSAFVQNGLYNEALSFFHDMKDGGQKPDQGSVVSLVAASARLGNLLYGMEIHAYAIKSGLDCDLQVGNTLVDLYGKCCRMNYMDYVFHRILNKDSISWTTVIAGHAQNNCPLRALELFREAQMERMGVDAMMIGSILRACSKLKSISLVKEIHGYIVRRGLSDLVLHNTFVDVYGGCGNVDYASHVFNSIEVKNIVSWTSMITCYVHNGLANEALDLFLSVNETGIEPDFIALMSVLSAAASLSALRKGKEIHGFLLRKGFILEGSIASSLVDMYAHCGTLKNSFNVFNCTRDKDLVLWTSMINAYGMHGSGKAAIDLFKQMENENLVPDHVTFLALLYACSHSGLVDEGRRFFEAMKSEYQLEPWPEHYTCLVDLLGRANHLEEAFRFVTSMKMKPATAMWCALLGACRVHSNKKLGKIAALKLLELDPENPGNYVLVSNVFAAMGRWEDVEEVRMRMKGKRLKKDPACSWIEIGNKVHTFIATDRSHPQSDEIYQELTRITGRLEREGGYVPQTKFALHNVEEEEKVKMLHGHSERLAIAYGLLTTREGTPIRITKNLRVCGDCHSFSKLVSKFFGREIIVRDANRFHHFEGGVCSCGDFW</sequence>